<evidence type="ECO:0000313" key="2">
    <source>
        <dbReference type="EMBL" id="RVW35740.1"/>
    </source>
</evidence>
<dbReference type="Pfam" id="PF14223">
    <property type="entry name" value="Retrotran_gag_2"/>
    <property type="match status" value="1"/>
</dbReference>
<evidence type="ECO:0008006" key="5">
    <source>
        <dbReference type="Google" id="ProtNLM"/>
    </source>
</evidence>
<organism evidence="3 4">
    <name type="scientific">Vitis vinifera</name>
    <name type="common">Grape</name>
    <dbReference type="NCBI Taxonomy" id="29760"/>
    <lineage>
        <taxon>Eukaryota</taxon>
        <taxon>Viridiplantae</taxon>
        <taxon>Streptophyta</taxon>
        <taxon>Embryophyta</taxon>
        <taxon>Tracheophyta</taxon>
        <taxon>Spermatophyta</taxon>
        <taxon>Magnoliopsida</taxon>
        <taxon>eudicotyledons</taxon>
        <taxon>Gunneridae</taxon>
        <taxon>Pentapetalae</taxon>
        <taxon>rosids</taxon>
        <taxon>Vitales</taxon>
        <taxon>Vitaceae</taxon>
        <taxon>Viteae</taxon>
        <taxon>Vitis</taxon>
    </lineage>
</organism>
<accession>A0A438I501</accession>
<dbReference type="Proteomes" id="UP000288805">
    <property type="component" value="Unassembled WGS sequence"/>
</dbReference>
<feature type="compositionally biased region" description="Basic and acidic residues" evidence="1">
    <location>
        <begin position="213"/>
        <end position="222"/>
    </location>
</feature>
<reference evidence="3 4" key="1">
    <citation type="journal article" date="2018" name="PLoS Genet.">
        <title>Population sequencing reveals clonal diversity and ancestral inbreeding in the grapevine cultivar Chardonnay.</title>
        <authorList>
            <person name="Roach M.J."/>
            <person name="Johnson D.L."/>
            <person name="Bohlmann J."/>
            <person name="van Vuuren H.J."/>
            <person name="Jones S.J."/>
            <person name="Pretorius I.S."/>
            <person name="Schmidt S.A."/>
            <person name="Borneman A.R."/>
        </authorList>
    </citation>
    <scope>NUCLEOTIDE SEQUENCE [LARGE SCALE GENOMIC DNA]</scope>
    <source>
        <strain evidence="4">cv. Chardonnay</strain>
        <strain evidence="3">I10V1</strain>
        <tissue evidence="3">Leaf</tissue>
    </source>
</reference>
<feature type="region of interest" description="Disordered" evidence="1">
    <location>
        <begin position="199"/>
        <end position="222"/>
    </location>
</feature>
<evidence type="ECO:0000313" key="3">
    <source>
        <dbReference type="EMBL" id="RVW91790.1"/>
    </source>
</evidence>
<name>A0A438I501_VITVI</name>
<feature type="compositionally biased region" description="Basic residues" evidence="1">
    <location>
        <begin position="199"/>
        <end position="209"/>
    </location>
</feature>
<evidence type="ECO:0000256" key="1">
    <source>
        <dbReference type="SAM" id="MobiDB-lite"/>
    </source>
</evidence>
<dbReference type="EMBL" id="QGNW01001594">
    <property type="protein sequence ID" value="RVW35740.1"/>
    <property type="molecule type" value="Genomic_DNA"/>
</dbReference>
<dbReference type="PANTHER" id="PTHR47592">
    <property type="entry name" value="PBF68 PROTEIN"/>
    <property type="match status" value="1"/>
</dbReference>
<dbReference type="EMBL" id="QGNW01000142">
    <property type="protein sequence ID" value="RVW91790.1"/>
    <property type="molecule type" value="Genomic_DNA"/>
</dbReference>
<gene>
    <name evidence="3" type="ORF">CK203_045914</name>
    <name evidence="2" type="ORF">CK203_093601</name>
</gene>
<sequence>MLFYLTTLNLVHVLNEECPKTPEQPTKETFNAIKAWKHSDFLCRNYILNGLVDFLYNVYSSFTAVRRLWEALEKKHKTEDAGTKKFIVGKFLDFKMIDSITVINQVEELQILINKIRAEGMIINEAFQVASIIEKLPPSWKDFKNYLKHKRKELSMEDLIVRLRIEEDNKRNDKFVDKSFMKAKAHIVEGECSKKRKLPFNNGKRKKLANNKPDNKKIKGAC</sequence>
<dbReference type="PANTHER" id="PTHR47592:SF27">
    <property type="entry name" value="OS08G0421700 PROTEIN"/>
    <property type="match status" value="1"/>
</dbReference>
<dbReference type="AlphaFoldDB" id="A0A438I501"/>
<evidence type="ECO:0000313" key="4">
    <source>
        <dbReference type="Proteomes" id="UP000288805"/>
    </source>
</evidence>
<proteinExistence type="predicted"/>
<protein>
    <recommendedName>
        <fullName evidence="5">Retrovirus-related Pol polyprotein from transposon TNT 1-94</fullName>
    </recommendedName>
</protein>
<comment type="caution">
    <text evidence="3">The sequence shown here is derived from an EMBL/GenBank/DDBJ whole genome shotgun (WGS) entry which is preliminary data.</text>
</comment>
<dbReference type="Gramene" id="Vitis16g00488.t01">
    <property type="protein sequence ID" value="Vitis16g00488.t01.CDS"/>
    <property type="gene ID" value="Vitis16g00488"/>
</dbReference>